<dbReference type="Proteomes" id="UP001604267">
    <property type="component" value="Unassembled WGS sequence"/>
</dbReference>
<gene>
    <name evidence="2" type="ORF">ACGFZB_28645</name>
</gene>
<evidence type="ECO:0000313" key="3">
    <source>
        <dbReference type="Proteomes" id="UP001604267"/>
    </source>
</evidence>
<name>A0ABW7BE60_9ACTN</name>
<proteinExistence type="predicted"/>
<dbReference type="EMBL" id="JBICYV010000015">
    <property type="protein sequence ID" value="MFG3014318.1"/>
    <property type="molecule type" value="Genomic_DNA"/>
</dbReference>
<dbReference type="RefSeq" id="WP_392820894.1">
    <property type="nucleotide sequence ID" value="NZ_JBICYV010000015.1"/>
</dbReference>
<feature type="coiled-coil region" evidence="1">
    <location>
        <begin position="53"/>
        <end position="80"/>
    </location>
</feature>
<accession>A0ABW7BE60</accession>
<sequence>MRAYSRVGGKIRITLPDEFETEHQNDPLRWSVIVERGEYNELREQILEGDPVRAELERERDELKARAEQAAEERDRMIAQRDAAVARLAAVEAARPIRMSVPADLFVKPSDDVDELKAVIVSQAREIARLKGESE</sequence>
<organism evidence="2 3">
    <name type="scientific">Streptomyces cinerochromogenes</name>
    <dbReference type="NCBI Taxonomy" id="66422"/>
    <lineage>
        <taxon>Bacteria</taxon>
        <taxon>Bacillati</taxon>
        <taxon>Actinomycetota</taxon>
        <taxon>Actinomycetes</taxon>
        <taxon>Kitasatosporales</taxon>
        <taxon>Streptomycetaceae</taxon>
        <taxon>Streptomyces</taxon>
    </lineage>
</organism>
<protein>
    <submittedName>
        <fullName evidence="2">Uncharacterized protein</fullName>
    </submittedName>
</protein>
<comment type="caution">
    <text evidence="2">The sequence shown here is derived from an EMBL/GenBank/DDBJ whole genome shotgun (WGS) entry which is preliminary data.</text>
</comment>
<keyword evidence="3" id="KW-1185">Reference proteome</keyword>
<evidence type="ECO:0000313" key="2">
    <source>
        <dbReference type="EMBL" id="MFG3014318.1"/>
    </source>
</evidence>
<reference evidence="2 3" key="1">
    <citation type="submission" date="2024-10" db="EMBL/GenBank/DDBJ databases">
        <title>The Natural Products Discovery Center: Release of the First 8490 Sequenced Strains for Exploring Actinobacteria Biosynthetic Diversity.</title>
        <authorList>
            <person name="Kalkreuter E."/>
            <person name="Kautsar S.A."/>
            <person name="Yang D."/>
            <person name="Bader C.D."/>
            <person name="Teijaro C.N."/>
            <person name="Fluegel L."/>
            <person name="Davis C.M."/>
            <person name="Simpson J.R."/>
            <person name="Lauterbach L."/>
            <person name="Steele A.D."/>
            <person name="Gui C."/>
            <person name="Meng S."/>
            <person name="Li G."/>
            <person name="Viehrig K."/>
            <person name="Ye F."/>
            <person name="Su P."/>
            <person name="Kiefer A.F."/>
            <person name="Nichols A."/>
            <person name="Cepeda A.J."/>
            <person name="Yan W."/>
            <person name="Fan B."/>
            <person name="Jiang Y."/>
            <person name="Adhikari A."/>
            <person name="Zheng C.-J."/>
            <person name="Schuster L."/>
            <person name="Cowan T.M."/>
            <person name="Smanski M.J."/>
            <person name="Chevrette M.G."/>
            <person name="De Carvalho L.P.S."/>
            <person name="Shen B."/>
        </authorList>
    </citation>
    <scope>NUCLEOTIDE SEQUENCE [LARGE SCALE GENOMIC DNA]</scope>
    <source>
        <strain evidence="2 3">NPDC048320</strain>
    </source>
</reference>
<keyword evidence="1" id="KW-0175">Coiled coil</keyword>
<evidence type="ECO:0000256" key="1">
    <source>
        <dbReference type="SAM" id="Coils"/>
    </source>
</evidence>